<keyword evidence="5 7" id="KW-1133">Transmembrane helix</keyword>
<evidence type="ECO:0000256" key="5">
    <source>
        <dbReference type="ARBA" id="ARBA00022989"/>
    </source>
</evidence>
<feature type="transmembrane region" description="Helical" evidence="7">
    <location>
        <begin position="105"/>
        <end position="128"/>
    </location>
</feature>
<feature type="transmembrane region" description="Helical" evidence="7">
    <location>
        <begin position="403"/>
        <end position="426"/>
    </location>
</feature>
<keyword evidence="3" id="KW-1003">Cell membrane</keyword>
<gene>
    <name evidence="11" type="ORF">SAMN06297382_1630</name>
</gene>
<feature type="transmembrane region" description="Helical" evidence="7">
    <location>
        <begin position="274"/>
        <end position="300"/>
    </location>
</feature>
<feature type="transmembrane region" description="Helical" evidence="7">
    <location>
        <begin position="12"/>
        <end position="30"/>
    </location>
</feature>
<evidence type="ECO:0000256" key="6">
    <source>
        <dbReference type="ARBA" id="ARBA00023136"/>
    </source>
</evidence>
<evidence type="ECO:0000256" key="4">
    <source>
        <dbReference type="ARBA" id="ARBA00022692"/>
    </source>
</evidence>
<dbReference type="PANTHER" id="PTHR10590">
    <property type="entry name" value="SODIUM/NUCLEOSIDE COTRANSPORTER"/>
    <property type="match status" value="1"/>
</dbReference>
<feature type="transmembrane region" description="Helical" evidence="7">
    <location>
        <begin position="215"/>
        <end position="238"/>
    </location>
</feature>
<evidence type="ECO:0000256" key="1">
    <source>
        <dbReference type="ARBA" id="ARBA00004651"/>
    </source>
</evidence>
<feature type="transmembrane region" description="Helical" evidence="7">
    <location>
        <begin position="185"/>
        <end position="208"/>
    </location>
</feature>
<dbReference type="EMBL" id="FZQA01000003">
    <property type="protein sequence ID" value="SNT73232.1"/>
    <property type="molecule type" value="Genomic_DNA"/>
</dbReference>
<keyword evidence="6 7" id="KW-0472">Membrane</keyword>
<dbReference type="InterPro" id="IPR008276">
    <property type="entry name" value="C_nuclsd_transpt"/>
</dbReference>
<feature type="transmembrane region" description="Helical" evidence="7">
    <location>
        <begin position="312"/>
        <end position="329"/>
    </location>
</feature>
<feature type="transmembrane region" description="Helical" evidence="7">
    <location>
        <begin position="140"/>
        <end position="165"/>
    </location>
</feature>
<evidence type="ECO:0000256" key="7">
    <source>
        <dbReference type="SAM" id="Phobius"/>
    </source>
</evidence>
<dbReference type="AlphaFoldDB" id="A0A239PTI0"/>
<evidence type="ECO:0000313" key="11">
    <source>
        <dbReference type="EMBL" id="SNT73232.1"/>
    </source>
</evidence>
<dbReference type="GO" id="GO:0015293">
    <property type="term" value="F:symporter activity"/>
    <property type="evidence" value="ECO:0007669"/>
    <property type="project" value="TreeGrafter"/>
</dbReference>
<sequence length="428" mass="44873">MEHLAAIGDLGLRAQSAIGLVAFIFTAWLFSTARARFPFFLAATTVAAQIAIALLLLYLPPAREALASLQVVVRALQAATEAGTSFVFGHLGGAEPPFEVTDPSAMFNFAFGALPLVIFFSGLSALLWHWGILKLFVRALALLLQRVFQVGGAVALSSAANTFLGQTESPLLIRPYLSKVSRPELFIIITGGFATVAGSVMAVYATILAEVDPSVLGHIIVASIISVPAAILMAQVMMPEEKGVQPTSAAAADDFGYASSMDAFMRGVTDGLGLYLNIIASLIAFTAFAALINIMLGAAPDVAGAPLSLERILGWIFMPFMWLAGVPWSEAFQAGSLMGVKTAVNELVAYVELARLPAGTFSERSFLVVVYSLCGFANFASLGIVIGGLTALAPDRRQDVIALAPRALVAGTLSTLMTGAVIGLVWTG</sequence>
<evidence type="ECO:0000256" key="2">
    <source>
        <dbReference type="ARBA" id="ARBA00009033"/>
    </source>
</evidence>
<dbReference type="Pfam" id="PF07662">
    <property type="entry name" value="Nucleos_tra2_C"/>
    <property type="match status" value="1"/>
</dbReference>
<dbReference type="Pfam" id="PF07670">
    <property type="entry name" value="Gate"/>
    <property type="match status" value="1"/>
</dbReference>
<comment type="similarity">
    <text evidence="2">Belongs to the concentrative nucleoside transporter (CNT) (TC 2.A.41) family.</text>
</comment>
<name>A0A239PTI0_9PROT</name>
<evidence type="ECO:0000259" key="10">
    <source>
        <dbReference type="Pfam" id="PF07670"/>
    </source>
</evidence>
<dbReference type="OrthoDB" id="9766455at2"/>
<dbReference type="InterPro" id="IPR002668">
    <property type="entry name" value="CNT_N_dom"/>
</dbReference>
<dbReference type="Proteomes" id="UP000198346">
    <property type="component" value="Unassembled WGS sequence"/>
</dbReference>
<dbReference type="Pfam" id="PF01773">
    <property type="entry name" value="Nucleos_tra2_N"/>
    <property type="match status" value="1"/>
</dbReference>
<dbReference type="InterPro" id="IPR011657">
    <property type="entry name" value="CNT_C_dom"/>
</dbReference>
<keyword evidence="4 7" id="KW-0812">Transmembrane</keyword>
<feature type="transmembrane region" description="Helical" evidence="7">
    <location>
        <begin position="366"/>
        <end position="391"/>
    </location>
</feature>
<dbReference type="InterPro" id="IPR011642">
    <property type="entry name" value="Gate_dom"/>
</dbReference>
<evidence type="ECO:0000313" key="12">
    <source>
        <dbReference type="Proteomes" id="UP000198346"/>
    </source>
</evidence>
<feature type="domain" description="Nucleoside transporter/FeoB GTPase Gate" evidence="10">
    <location>
        <begin position="111"/>
        <end position="209"/>
    </location>
</feature>
<protein>
    <submittedName>
        <fullName evidence="11">Concentrative nucleoside transporter, CNT family</fullName>
    </submittedName>
</protein>
<organism evidence="11 12">
    <name type="scientific">Amphiplicatus metriothermophilus</name>
    <dbReference type="NCBI Taxonomy" id="1519374"/>
    <lineage>
        <taxon>Bacteria</taxon>
        <taxon>Pseudomonadati</taxon>
        <taxon>Pseudomonadota</taxon>
        <taxon>Alphaproteobacteria</taxon>
        <taxon>Parvularculales</taxon>
        <taxon>Parvularculaceae</taxon>
        <taxon>Amphiplicatus</taxon>
    </lineage>
</organism>
<dbReference type="RefSeq" id="WP_089412112.1">
    <property type="nucleotide sequence ID" value="NZ_FZQA01000003.1"/>
</dbReference>
<proteinExistence type="inferred from homology"/>
<reference evidence="11 12" key="1">
    <citation type="submission" date="2017-07" db="EMBL/GenBank/DDBJ databases">
        <authorList>
            <person name="Sun Z.S."/>
            <person name="Albrecht U."/>
            <person name="Echele G."/>
            <person name="Lee C.C."/>
        </authorList>
    </citation>
    <scope>NUCLEOTIDE SEQUENCE [LARGE SCALE GENOMIC DNA]</scope>
    <source>
        <strain evidence="11 12">CGMCC 1.12710</strain>
    </source>
</reference>
<dbReference type="GO" id="GO:0005886">
    <property type="term" value="C:plasma membrane"/>
    <property type="evidence" value="ECO:0007669"/>
    <property type="project" value="UniProtKB-SubCell"/>
</dbReference>
<feature type="domain" description="Concentrative nucleoside transporter N-terminal" evidence="8">
    <location>
        <begin position="18"/>
        <end position="91"/>
    </location>
</feature>
<feature type="domain" description="Concentrative nucleoside transporter C-terminal" evidence="9">
    <location>
        <begin position="218"/>
        <end position="423"/>
    </location>
</feature>
<dbReference type="GO" id="GO:0005337">
    <property type="term" value="F:nucleoside transmembrane transporter activity"/>
    <property type="evidence" value="ECO:0007669"/>
    <property type="project" value="InterPro"/>
</dbReference>
<comment type="subcellular location">
    <subcellularLocation>
        <location evidence="1">Cell membrane</location>
        <topology evidence="1">Multi-pass membrane protein</topology>
    </subcellularLocation>
</comment>
<evidence type="ECO:0000256" key="3">
    <source>
        <dbReference type="ARBA" id="ARBA00022475"/>
    </source>
</evidence>
<accession>A0A239PTI0</accession>
<keyword evidence="12" id="KW-1185">Reference proteome</keyword>
<evidence type="ECO:0000259" key="8">
    <source>
        <dbReference type="Pfam" id="PF01773"/>
    </source>
</evidence>
<evidence type="ECO:0000259" key="9">
    <source>
        <dbReference type="Pfam" id="PF07662"/>
    </source>
</evidence>
<feature type="transmembrane region" description="Helical" evidence="7">
    <location>
        <begin position="37"/>
        <end position="59"/>
    </location>
</feature>
<dbReference type="PANTHER" id="PTHR10590:SF4">
    <property type="entry name" value="SOLUTE CARRIER FAMILY 28 MEMBER 3"/>
    <property type="match status" value="1"/>
</dbReference>